<evidence type="ECO:0008006" key="12">
    <source>
        <dbReference type="Google" id="ProtNLM"/>
    </source>
</evidence>
<feature type="region of interest" description="Disordered" evidence="8">
    <location>
        <begin position="58"/>
        <end position="94"/>
    </location>
</feature>
<evidence type="ECO:0000313" key="11">
    <source>
        <dbReference type="Proteomes" id="UP001054857"/>
    </source>
</evidence>
<evidence type="ECO:0000256" key="6">
    <source>
        <dbReference type="ARBA" id="ARBA00023136"/>
    </source>
</evidence>
<dbReference type="EMBL" id="BMAR01000003">
    <property type="protein sequence ID" value="GFR42197.1"/>
    <property type="molecule type" value="Genomic_DNA"/>
</dbReference>
<evidence type="ECO:0000256" key="3">
    <source>
        <dbReference type="ARBA" id="ARBA00022692"/>
    </source>
</evidence>
<feature type="compositionally biased region" description="Polar residues" evidence="8">
    <location>
        <begin position="136"/>
        <end position="148"/>
    </location>
</feature>
<dbReference type="InterPro" id="IPR006603">
    <property type="entry name" value="PQ-loop_rpt"/>
</dbReference>
<keyword evidence="6 9" id="KW-0472">Membrane</keyword>
<keyword evidence="4" id="KW-0677">Repeat</keyword>
<evidence type="ECO:0000256" key="7">
    <source>
        <dbReference type="ARBA" id="ARBA00038475"/>
    </source>
</evidence>
<comment type="caution">
    <text evidence="10">The sequence shown here is derived from an EMBL/GenBank/DDBJ whole genome shotgun (WGS) entry which is preliminary data.</text>
</comment>
<evidence type="ECO:0000256" key="2">
    <source>
        <dbReference type="ARBA" id="ARBA00022448"/>
    </source>
</evidence>
<feature type="region of interest" description="Disordered" evidence="8">
    <location>
        <begin position="106"/>
        <end position="162"/>
    </location>
</feature>
<dbReference type="Pfam" id="PF04193">
    <property type="entry name" value="PQ-loop"/>
    <property type="match status" value="2"/>
</dbReference>
<feature type="compositionally biased region" description="Low complexity" evidence="8">
    <location>
        <begin position="106"/>
        <end position="123"/>
    </location>
</feature>
<feature type="transmembrane region" description="Helical" evidence="9">
    <location>
        <begin position="373"/>
        <end position="391"/>
    </location>
</feature>
<evidence type="ECO:0000256" key="4">
    <source>
        <dbReference type="ARBA" id="ARBA00022737"/>
    </source>
</evidence>
<name>A0AAD3DK30_9CHLO</name>
<dbReference type="AlphaFoldDB" id="A0AAD3DK30"/>
<feature type="transmembrane region" description="Helical" evidence="9">
    <location>
        <begin position="344"/>
        <end position="367"/>
    </location>
</feature>
<sequence>MPMSLQHPQLAPRSSVRGSAMPPALVKGYLGPVHRPCLHPRALRRALLPPVAAAAVPPYRRCSASSSTGGRAKPSQQVLSRQQSPLPAASTRPSAATAAAAAAVTATARDATPPATSTSLAAASRRRSLRPSSPLQTTGLCVPRNTTSTRKHPPTSSTVTSAAPAALTTAATAVSLPTCTTCATTATATTAASSSSLAGLLAVLLGYGCLVGSCFRSVPQIAAILRAGGSTEGLSLASNVVELACFTVTVAYNVQQGYAFNTYGEVFACWIQDLIIVGLIFRHMRLPGGLVAAACALFAGACAWLVGGACPAQLLSALQLSTVGVMVVGARLPQIVLNFRRGDAGVLAPATCALNVAGCLVRVFTTLVLTRDVIILGGCVTQLLLNAILLYQSIATPGKQLAAATAAAAPGSAAPAAAAVGPAAAAAAAVVAAADPPLGGTGAARLGGSGGVAGGGEGPTLLPA</sequence>
<gene>
    <name evidence="10" type="ORF">Agub_g3087</name>
</gene>
<dbReference type="InterPro" id="IPR016817">
    <property type="entry name" value="MannP-dilichol_defect-1"/>
</dbReference>
<protein>
    <recommendedName>
        <fullName evidence="12">Mannose-P-dolichol utilization defect 1 protein</fullName>
    </recommendedName>
</protein>
<feature type="region of interest" description="Disordered" evidence="8">
    <location>
        <begin position="445"/>
        <end position="464"/>
    </location>
</feature>
<keyword evidence="11" id="KW-1185">Reference proteome</keyword>
<feature type="compositionally biased region" description="Polar residues" evidence="8">
    <location>
        <begin position="63"/>
        <end position="83"/>
    </location>
</feature>
<evidence type="ECO:0000256" key="9">
    <source>
        <dbReference type="SAM" id="Phobius"/>
    </source>
</evidence>
<dbReference type="Gene3D" id="1.20.1280.290">
    <property type="match status" value="2"/>
</dbReference>
<dbReference type="Proteomes" id="UP001054857">
    <property type="component" value="Unassembled WGS sequence"/>
</dbReference>
<evidence type="ECO:0000256" key="5">
    <source>
        <dbReference type="ARBA" id="ARBA00022989"/>
    </source>
</evidence>
<proteinExistence type="inferred from homology"/>
<evidence type="ECO:0000256" key="1">
    <source>
        <dbReference type="ARBA" id="ARBA00004141"/>
    </source>
</evidence>
<feature type="transmembrane region" description="Helical" evidence="9">
    <location>
        <begin position="288"/>
        <end position="306"/>
    </location>
</feature>
<comment type="subcellular location">
    <subcellularLocation>
        <location evidence="1">Membrane</location>
        <topology evidence="1">Multi-pass membrane protein</topology>
    </subcellularLocation>
</comment>
<dbReference type="GO" id="GO:0016020">
    <property type="term" value="C:membrane"/>
    <property type="evidence" value="ECO:0007669"/>
    <property type="project" value="UniProtKB-SubCell"/>
</dbReference>
<reference evidence="10 11" key="1">
    <citation type="journal article" date="2021" name="Sci. Rep.">
        <title>Genome sequencing of the multicellular alga Astrephomene provides insights into convergent evolution of germ-soma differentiation.</title>
        <authorList>
            <person name="Yamashita S."/>
            <person name="Yamamoto K."/>
            <person name="Matsuzaki R."/>
            <person name="Suzuki S."/>
            <person name="Yamaguchi H."/>
            <person name="Hirooka S."/>
            <person name="Minakuchi Y."/>
            <person name="Miyagishima S."/>
            <person name="Kawachi M."/>
            <person name="Toyoda A."/>
            <person name="Nozaki H."/>
        </authorList>
    </citation>
    <scope>NUCLEOTIDE SEQUENCE [LARGE SCALE GENOMIC DNA]</scope>
    <source>
        <strain evidence="10 11">NIES-4017</strain>
    </source>
</reference>
<feature type="compositionally biased region" description="Low complexity" evidence="8">
    <location>
        <begin position="84"/>
        <end position="94"/>
    </location>
</feature>
<keyword evidence="3 9" id="KW-0812">Transmembrane</keyword>
<keyword evidence="5 9" id="KW-1133">Transmembrane helix</keyword>
<dbReference type="PANTHER" id="PTHR12226">
    <property type="entry name" value="MANNOSE-P-DOLICHOL UTILIZATION DEFECT 1 LEC35 -RELATED"/>
    <property type="match status" value="1"/>
</dbReference>
<comment type="similarity">
    <text evidence="7">Belongs to the MPDU1 (TC 2.A.43.3) family.</text>
</comment>
<evidence type="ECO:0000313" key="10">
    <source>
        <dbReference type="EMBL" id="GFR42197.1"/>
    </source>
</evidence>
<accession>A0AAD3DK30</accession>
<feature type="transmembrane region" description="Helical" evidence="9">
    <location>
        <begin position="312"/>
        <end position="332"/>
    </location>
</feature>
<keyword evidence="2" id="KW-0813">Transport</keyword>
<evidence type="ECO:0000256" key="8">
    <source>
        <dbReference type="SAM" id="MobiDB-lite"/>
    </source>
</evidence>
<dbReference type="PANTHER" id="PTHR12226:SF2">
    <property type="entry name" value="MANNOSE-P-DOLICHOL UTILIZATION DEFECT 1 PROTEIN"/>
    <property type="match status" value="1"/>
</dbReference>
<dbReference type="SMART" id="SM00679">
    <property type="entry name" value="CTNS"/>
    <property type="match status" value="2"/>
</dbReference>
<feature type="compositionally biased region" description="Gly residues" evidence="8">
    <location>
        <begin position="445"/>
        <end position="458"/>
    </location>
</feature>
<organism evidence="10 11">
    <name type="scientific">Astrephomene gubernaculifera</name>
    <dbReference type="NCBI Taxonomy" id="47775"/>
    <lineage>
        <taxon>Eukaryota</taxon>
        <taxon>Viridiplantae</taxon>
        <taxon>Chlorophyta</taxon>
        <taxon>core chlorophytes</taxon>
        <taxon>Chlorophyceae</taxon>
        <taxon>CS clade</taxon>
        <taxon>Chlamydomonadales</taxon>
        <taxon>Astrephomenaceae</taxon>
        <taxon>Astrephomene</taxon>
    </lineage>
</organism>